<dbReference type="EMBL" id="CYUD01000014">
    <property type="protein sequence ID" value="CUK15180.1"/>
    <property type="molecule type" value="Genomic_DNA"/>
</dbReference>
<evidence type="ECO:0000256" key="3">
    <source>
        <dbReference type="ARBA" id="ARBA00023194"/>
    </source>
</evidence>
<accession>A0A0N7MAS2</accession>
<protein>
    <submittedName>
        <fullName evidence="5">Gamma-butyrobetaine hydroxylase</fullName>
    </submittedName>
</protein>
<sequence length="351" mass="39834">MTELSEIPSEFTGPSAWTGQGMNARQYEWIVDLSPEDIADLEQAARYYLSLGRDIGEISKADFPLQRFDRHLQHLRDKLINGIGFEVIRGLPVQSYTQEMAAAIFCGTGAHLGSARSQNAQGHILGHVRDIGADANDPNTRIYQTHERQTFHTDSADIVGLLCLRDAKEGGDSLLVSAETIYNRMRAECPDLLRRLFDPIATDRRGEVPEGMQPFMTIPPFCWHDGKLTVFYQRQYIDSAQRFPDAMRLTSDHVAALDRFDALANDPELYLTMRLQPGDMQFVYNHSQLHDRTGFTDWPSSAERRHLFRLWLSPEGDRELPEVFKQRYGTIDVGNRGGIITKGTRLHAPLD</sequence>
<dbReference type="Proteomes" id="UP000051260">
    <property type="component" value="Unassembled WGS sequence"/>
</dbReference>
<evidence type="ECO:0000259" key="4">
    <source>
        <dbReference type="Pfam" id="PF02668"/>
    </source>
</evidence>
<organism evidence="5 6">
    <name type="scientific">Ruegeria denitrificans</name>
    <dbReference type="NCBI Taxonomy" id="1715692"/>
    <lineage>
        <taxon>Bacteria</taxon>
        <taxon>Pseudomonadati</taxon>
        <taxon>Pseudomonadota</taxon>
        <taxon>Alphaproteobacteria</taxon>
        <taxon>Rhodobacterales</taxon>
        <taxon>Roseobacteraceae</taxon>
        <taxon>Ruegeria</taxon>
    </lineage>
</organism>
<evidence type="ECO:0000313" key="5">
    <source>
        <dbReference type="EMBL" id="CUK15180.1"/>
    </source>
</evidence>
<feature type="domain" description="TauD/TfdA-like" evidence="4">
    <location>
        <begin position="57"/>
        <end position="311"/>
    </location>
</feature>
<dbReference type="InterPro" id="IPR042098">
    <property type="entry name" value="TauD-like_sf"/>
</dbReference>
<evidence type="ECO:0000313" key="6">
    <source>
        <dbReference type="Proteomes" id="UP000051260"/>
    </source>
</evidence>
<evidence type="ECO:0000256" key="1">
    <source>
        <dbReference type="ARBA" id="ARBA00001954"/>
    </source>
</evidence>
<dbReference type="GO" id="GO:0017000">
    <property type="term" value="P:antibiotic biosynthetic process"/>
    <property type="evidence" value="ECO:0007669"/>
    <property type="project" value="UniProtKB-KW"/>
</dbReference>
<keyword evidence="3" id="KW-0045">Antibiotic biosynthesis</keyword>
<keyword evidence="2" id="KW-0560">Oxidoreductase</keyword>
<dbReference type="PANTHER" id="PTHR10696:SF56">
    <property type="entry name" value="TAUD_TFDA-LIKE DOMAIN-CONTAINING PROTEIN"/>
    <property type="match status" value="1"/>
</dbReference>
<dbReference type="PANTHER" id="PTHR10696">
    <property type="entry name" value="GAMMA-BUTYROBETAINE HYDROXYLASE-RELATED"/>
    <property type="match status" value="1"/>
</dbReference>
<proteinExistence type="predicted"/>
<dbReference type="InterPro" id="IPR050411">
    <property type="entry name" value="AlphaKG_dependent_hydroxylases"/>
</dbReference>
<keyword evidence="6" id="KW-1185">Reference proteome</keyword>
<dbReference type="Pfam" id="PF02668">
    <property type="entry name" value="TauD"/>
    <property type="match status" value="1"/>
</dbReference>
<dbReference type="SUPFAM" id="SSF51197">
    <property type="entry name" value="Clavaminate synthase-like"/>
    <property type="match status" value="1"/>
</dbReference>
<reference evidence="6" key="1">
    <citation type="submission" date="2015-09" db="EMBL/GenBank/DDBJ databases">
        <authorList>
            <person name="Rodrigo-Torres L."/>
            <person name="Arahal D.R."/>
        </authorList>
    </citation>
    <scope>NUCLEOTIDE SEQUENCE [LARGE SCALE GENOMIC DNA]</scope>
    <source>
        <strain evidence="6">CECT 5091</strain>
    </source>
</reference>
<comment type="cofactor">
    <cofactor evidence="1">
        <name>Fe(2+)</name>
        <dbReference type="ChEBI" id="CHEBI:29033"/>
    </cofactor>
</comment>
<gene>
    <name evidence="5" type="ORF">RUE5091_03847</name>
</gene>
<dbReference type="Gene3D" id="3.60.130.10">
    <property type="entry name" value="Clavaminate synthase-like"/>
    <property type="match status" value="1"/>
</dbReference>
<dbReference type="InterPro" id="IPR003819">
    <property type="entry name" value="TauD/TfdA-like"/>
</dbReference>
<evidence type="ECO:0000256" key="2">
    <source>
        <dbReference type="ARBA" id="ARBA00023002"/>
    </source>
</evidence>
<dbReference type="STRING" id="1715692.RUE5091_03847"/>
<dbReference type="AlphaFoldDB" id="A0A0N7MAS2"/>
<dbReference type="OrthoDB" id="5491415at2"/>
<name>A0A0N7MAS2_9RHOB</name>
<dbReference type="RefSeq" id="WP_058283526.1">
    <property type="nucleotide sequence ID" value="NZ_CYUD01000014.1"/>
</dbReference>
<dbReference type="GO" id="GO:0016706">
    <property type="term" value="F:2-oxoglutarate-dependent dioxygenase activity"/>
    <property type="evidence" value="ECO:0007669"/>
    <property type="project" value="UniProtKB-ARBA"/>
</dbReference>